<sequence>MINQSLINFKKIFIIKKSFFEGVEMKKILSLVMLLAMLVSCSAIENATEKWKTPETPNAGLSEGEKSNYLGREAVQDDRGKIPTKPAAKKPAKKTAKPKTTK</sequence>
<gene>
    <name evidence="2" type="ORF">C0V70_07170</name>
</gene>
<evidence type="ECO:0000313" key="2">
    <source>
        <dbReference type="EMBL" id="AUN97890.1"/>
    </source>
</evidence>
<feature type="region of interest" description="Disordered" evidence="1">
    <location>
        <begin position="49"/>
        <end position="102"/>
    </location>
</feature>
<protein>
    <submittedName>
        <fullName evidence="2">Uncharacterized protein</fullName>
    </submittedName>
</protein>
<evidence type="ECO:0000256" key="1">
    <source>
        <dbReference type="SAM" id="MobiDB-lite"/>
    </source>
</evidence>
<evidence type="ECO:0000313" key="3">
    <source>
        <dbReference type="Proteomes" id="UP000235584"/>
    </source>
</evidence>
<dbReference type="AlphaFoldDB" id="A0A2K9NQT0"/>
<keyword evidence="3" id="KW-1185">Reference proteome</keyword>
<name>A0A2K9NQT0_BACTC</name>
<dbReference type="EMBL" id="CP025704">
    <property type="protein sequence ID" value="AUN97890.1"/>
    <property type="molecule type" value="Genomic_DNA"/>
</dbReference>
<proteinExistence type="predicted"/>
<feature type="compositionally biased region" description="Basic residues" evidence="1">
    <location>
        <begin position="87"/>
        <end position="102"/>
    </location>
</feature>
<accession>A0A2K9NQT0</accession>
<dbReference type="KEGG" id="bsto:C0V70_07170"/>
<reference evidence="2 3" key="1">
    <citation type="submission" date="2018-01" db="EMBL/GenBank/DDBJ databases">
        <title>Complete genome sequence of Bacteriovorax stolpii DSM12778.</title>
        <authorList>
            <person name="Tang B."/>
            <person name="Chang J."/>
        </authorList>
    </citation>
    <scope>NUCLEOTIDE SEQUENCE [LARGE SCALE GENOMIC DNA]</scope>
    <source>
        <strain evidence="2 3">DSM 12778</strain>
    </source>
</reference>
<organism evidence="2 3">
    <name type="scientific">Bacteriovorax stolpii</name>
    <name type="common">Bdellovibrio stolpii</name>
    <dbReference type="NCBI Taxonomy" id="960"/>
    <lineage>
        <taxon>Bacteria</taxon>
        <taxon>Pseudomonadati</taxon>
        <taxon>Bdellovibrionota</taxon>
        <taxon>Bacteriovoracia</taxon>
        <taxon>Bacteriovoracales</taxon>
        <taxon>Bacteriovoracaceae</taxon>
        <taxon>Bacteriovorax</taxon>
    </lineage>
</organism>
<dbReference type="Proteomes" id="UP000235584">
    <property type="component" value="Chromosome"/>
</dbReference>